<dbReference type="PANTHER" id="PTHR12236">
    <property type="entry name" value="STRUCTURAL CONTITUENT OF CUTICLE"/>
    <property type="match status" value="1"/>
</dbReference>
<dbReference type="OrthoDB" id="6373696at2759"/>
<sequence>MKFFLLATLFTIAAADSYRAAEHAPKYVAPSYVPPKYETATYAEVNYETAEPYEFGYVVKDTESYADFDHSEKRDGKVTTGTYRVQLPDGRVQIVTYKADSYGYTADVKFVGEAKYPEYVQSKYNSYSVPAYKAPAAPVYSAPAYKAPAPVKPAPQYKASTTPAPVYSKPVYKTPAPVYPTPAYEAPKYKATTTTAAPAYDVPTYIAPTYPSAPVY</sequence>
<keyword evidence="1 2" id="KW-0193">Cuticle</keyword>
<dbReference type="EMBL" id="LRGB01001725">
    <property type="protein sequence ID" value="KZS10749.1"/>
    <property type="molecule type" value="Genomic_DNA"/>
</dbReference>
<dbReference type="GO" id="GO:0042302">
    <property type="term" value="F:structural constituent of cuticle"/>
    <property type="evidence" value="ECO:0007669"/>
    <property type="project" value="UniProtKB-UniRule"/>
</dbReference>
<dbReference type="Pfam" id="PF00379">
    <property type="entry name" value="Chitin_bind_4"/>
    <property type="match status" value="1"/>
</dbReference>
<reference evidence="4 5" key="1">
    <citation type="submission" date="2016-03" db="EMBL/GenBank/DDBJ databases">
        <title>EvidentialGene: Evidence-directed Construction of Genes on Genomes.</title>
        <authorList>
            <person name="Gilbert D.G."/>
            <person name="Choi J.-H."/>
            <person name="Mockaitis K."/>
            <person name="Colbourne J."/>
            <person name="Pfrender M."/>
        </authorList>
    </citation>
    <scope>NUCLEOTIDE SEQUENCE [LARGE SCALE GENOMIC DNA]</scope>
    <source>
        <strain evidence="4 5">Xinb3</strain>
        <tissue evidence="4">Complete organism</tissue>
    </source>
</reference>
<dbReference type="PANTHER" id="PTHR12236:SF79">
    <property type="entry name" value="CUTICULAR PROTEIN 50CB-RELATED"/>
    <property type="match status" value="1"/>
</dbReference>
<accession>A0A164TTR7</accession>
<dbReference type="InterPro" id="IPR031311">
    <property type="entry name" value="CHIT_BIND_RR_consensus"/>
</dbReference>
<dbReference type="PROSITE" id="PS51155">
    <property type="entry name" value="CHIT_BIND_RR_2"/>
    <property type="match status" value="1"/>
</dbReference>
<dbReference type="Proteomes" id="UP000076858">
    <property type="component" value="Unassembled WGS sequence"/>
</dbReference>
<feature type="signal peptide" evidence="3">
    <location>
        <begin position="1"/>
        <end position="15"/>
    </location>
</feature>
<name>A0A164TTR7_9CRUS</name>
<keyword evidence="3" id="KW-0732">Signal</keyword>
<dbReference type="GO" id="GO:0031012">
    <property type="term" value="C:extracellular matrix"/>
    <property type="evidence" value="ECO:0007669"/>
    <property type="project" value="TreeGrafter"/>
</dbReference>
<evidence type="ECO:0000256" key="1">
    <source>
        <dbReference type="ARBA" id="ARBA00022460"/>
    </source>
</evidence>
<feature type="chain" id="PRO_5013062741" evidence="3">
    <location>
        <begin position="16"/>
        <end position="216"/>
    </location>
</feature>
<dbReference type="GO" id="GO:0005615">
    <property type="term" value="C:extracellular space"/>
    <property type="evidence" value="ECO:0007669"/>
    <property type="project" value="TreeGrafter"/>
</dbReference>
<dbReference type="PROSITE" id="PS00233">
    <property type="entry name" value="CHIT_BIND_RR_1"/>
    <property type="match status" value="1"/>
</dbReference>
<evidence type="ECO:0000313" key="5">
    <source>
        <dbReference type="Proteomes" id="UP000076858"/>
    </source>
</evidence>
<dbReference type="InterPro" id="IPR000618">
    <property type="entry name" value="Insect_cuticle"/>
</dbReference>
<gene>
    <name evidence="4" type="ORF">APZ42_024692</name>
</gene>
<dbReference type="AlphaFoldDB" id="A0A164TTR7"/>
<organism evidence="4 5">
    <name type="scientific">Daphnia magna</name>
    <dbReference type="NCBI Taxonomy" id="35525"/>
    <lineage>
        <taxon>Eukaryota</taxon>
        <taxon>Metazoa</taxon>
        <taxon>Ecdysozoa</taxon>
        <taxon>Arthropoda</taxon>
        <taxon>Crustacea</taxon>
        <taxon>Branchiopoda</taxon>
        <taxon>Diplostraca</taxon>
        <taxon>Cladocera</taxon>
        <taxon>Anomopoda</taxon>
        <taxon>Daphniidae</taxon>
        <taxon>Daphnia</taxon>
    </lineage>
</organism>
<evidence type="ECO:0000256" key="3">
    <source>
        <dbReference type="SAM" id="SignalP"/>
    </source>
</evidence>
<evidence type="ECO:0000313" key="4">
    <source>
        <dbReference type="EMBL" id="KZS10749.1"/>
    </source>
</evidence>
<keyword evidence="5" id="KW-1185">Reference proteome</keyword>
<comment type="caution">
    <text evidence="4">The sequence shown here is derived from an EMBL/GenBank/DDBJ whole genome shotgun (WGS) entry which is preliminary data.</text>
</comment>
<evidence type="ECO:0000256" key="2">
    <source>
        <dbReference type="PROSITE-ProRule" id="PRU00497"/>
    </source>
</evidence>
<protein>
    <submittedName>
        <fullName evidence="4">Putative Cuticular protein</fullName>
    </submittedName>
</protein>
<dbReference type="InterPro" id="IPR051217">
    <property type="entry name" value="Insect_Cuticle_Struc_Prot"/>
</dbReference>
<proteinExistence type="predicted"/>